<gene>
    <name evidence="2" type="ORF">TGPRC2_259700B</name>
</gene>
<organism evidence="2 3">
    <name type="scientific">Toxoplasma gondii TgCatPRC2</name>
    <dbReference type="NCBI Taxonomy" id="1130821"/>
    <lineage>
        <taxon>Eukaryota</taxon>
        <taxon>Sar</taxon>
        <taxon>Alveolata</taxon>
        <taxon>Apicomplexa</taxon>
        <taxon>Conoidasida</taxon>
        <taxon>Coccidia</taxon>
        <taxon>Eucoccidiorida</taxon>
        <taxon>Eimeriorina</taxon>
        <taxon>Sarcocystidae</taxon>
        <taxon>Toxoplasma</taxon>
    </lineage>
</organism>
<feature type="region of interest" description="Disordered" evidence="1">
    <location>
        <begin position="1"/>
        <end position="38"/>
    </location>
</feature>
<feature type="compositionally biased region" description="Basic residues" evidence="1">
    <location>
        <begin position="9"/>
        <end position="19"/>
    </location>
</feature>
<dbReference type="EMBL" id="AHZP02000552">
    <property type="protein sequence ID" value="KYK70366.1"/>
    <property type="molecule type" value="Genomic_DNA"/>
</dbReference>
<dbReference type="VEuPathDB" id="ToxoDB:TGPRC2_259700B"/>
<name>A0A151HM01_TOXGO</name>
<proteinExistence type="predicted"/>
<feature type="non-terminal residue" evidence="2">
    <location>
        <position position="38"/>
    </location>
</feature>
<comment type="caution">
    <text evidence="2">The sequence shown here is derived from an EMBL/GenBank/DDBJ whole genome shotgun (WGS) entry which is preliminary data.</text>
</comment>
<evidence type="ECO:0000256" key="1">
    <source>
        <dbReference type="SAM" id="MobiDB-lite"/>
    </source>
</evidence>
<sequence>ATTPGNSRRCLKWKSRRRCERRETPGVVMAPSTETLTS</sequence>
<protein>
    <submittedName>
        <fullName evidence="2">Uncharacterized protein</fullName>
    </submittedName>
</protein>
<feature type="non-terminal residue" evidence="2">
    <location>
        <position position="1"/>
    </location>
</feature>
<accession>A0A151HM01</accession>
<dbReference type="Proteomes" id="UP000075225">
    <property type="component" value="Unassembled WGS sequence"/>
</dbReference>
<evidence type="ECO:0000313" key="3">
    <source>
        <dbReference type="Proteomes" id="UP000075225"/>
    </source>
</evidence>
<dbReference type="AlphaFoldDB" id="A0A151HM01"/>
<reference evidence="3" key="1">
    <citation type="submission" date="2016-03" db="EMBL/GenBank/DDBJ databases">
        <authorList>
            <person name="Sibley D."/>
            <person name="Venepally P."/>
            <person name="Karamycheva S."/>
            <person name="Hadjithomas M."/>
            <person name="Khan A."/>
            <person name="Brunk B."/>
            <person name="Roos D."/>
            <person name="Caler E."/>
            <person name="Lorenzi H."/>
        </authorList>
    </citation>
    <scope>NUCLEOTIDE SEQUENCE [LARGE SCALE GENOMIC DNA]</scope>
    <source>
        <strain evidence="3">TgCatPRC2</strain>
    </source>
</reference>
<evidence type="ECO:0000313" key="2">
    <source>
        <dbReference type="EMBL" id="KYK70366.1"/>
    </source>
</evidence>